<protein>
    <submittedName>
        <fullName evidence="10">HSF_DOMAIN domain-containing protein</fullName>
    </submittedName>
</protein>
<evidence type="ECO:0000313" key="9">
    <source>
        <dbReference type="Proteomes" id="UP000046392"/>
    </source>
</evidence>
<evidence type="ECO:0000256" key="5">
    <source>
        <dbReference type="ARBA" id="ARBA00023163"/>
    </source>
</evidence>
<dbReference type="PANTHER" id="PTHR10015:SF427">
    <property type="entry name" value="HEAT SHOCK FACTOR PROTEIN"/>
    <property type="match status" value="1"/>
</dbReference>
<comment type="similarity">
    <text evidence="2 7">Belongs to the HSF family.</text>
</comment>
<dbReference type="SUPFAM" id="SSF46785">
    <property type="entry name" value="Winged helix' DNA-binding domain"/>
    <property type="match status" value="1"/>
</dbReference>
<sequence length="454" mass="52426">MPTDSGDCISELSTILTSDASLNKTPKDDDRIPVFLTKLWSIVNDPDSDYIVKWDKSGLSFHIQDSVVFSKDILPQYFKHNNLNSCIRQLNMYGFRKITAMDKKSIIECPNPANHLEFFHSYFVRDRYDLLLKIKRKTPTSKSSQQSITTTIENVSNSVGSDQFNRTTLMEEIKQIGKKQIETEKHILTLKQQNETIWKEINILSTKCKMQQRIIKKLCSIITILGRGNHQPKIIRPKRLLAIPEKNSYNVNNNSNLLIMPKDECMEYERHDEVKYLKNIFNDIEGDKSDVVSISDNRRFFNQMSLTSKPMGDEMYVGNSYPSMNVQTYNSPTQYSDEMNNHLNPQKIKVSRVPINRISLNSNQKMTIKNIPIKNNCVAKVRKFVSRDEHSIISKQALNIENNFYGNSTSNVNKVINDDEFGYIDLESDFLITESTPEVDDGLIDHMLSEDYLC</sequence>
<name>A0A0N5CER4_STREA</name>
<dbReference type="GO" id="GO:0043565">
    <property type="term" value="F:sequence-specific DNA binding"/>
    <property type="evidence" value="ECO:0007669"/>
    <property type="project" value="InterPro"/>
</dbReference>
<dbReference type="Proteomes" id="UP000046392">
    <property type="component" value="Unplaced"/>
</dbReference>
<dbReference type="PANTHER" id="PTHR10015">
    <property type="entry name" value="HEAT SHOCK TRANSCRIPTION FACTOR"/>
    <property type="match status" value="1"/>
</dbReference>
<accession>A0A0N5CER4</accession>
<dbReference type="PRINTS" id="PR00056">
    <property type="entry name" value="HSFDOMAIN"/>
</dbReference>
<evidence type="ECO:0000313" key="10">
    <source>
        <dbReference type="WBParaSite" id="SPAL_0001635100.1"/>
    </source>
</evidence>
<dbReference type="InterPro" id="IPR036388">
    <property type="entry name" value="WH-like_DNA-bd_sf"/>
</dbReference>
<dbReference type="SMART" id="SM00415">
    <property type="entry name" value="HSF"/>
    <property type="match status" value="1"/>
</dbReference>
<keyword evidence="5" id="KW-0804">Transcription</keyword>
<dbReference type="Gene3D" id="1.10.10.10">
    <property type="entry name" value="Winged helix-like DNA-binding domain superfamily/Winged helix DNA-binding domain"/>
    <property type="match status" value="1"/>
</dbReference>
<evidence type="ECO:0000256" key="7">
    <source>
        <dbReference type="RuleBase" id="RU004020"/>
    </source>
</evidence>
<feature type="domain" description="HSF-type DNA-binding" evidence="8">
    <location>
        <begin position="31"/>
        <end position="137"/>
    </location>
</feature>
<evidence type="ECO:0000259" key="8">
    <source>
        <dbReference type="SMART" id="SM00415"/>
    </source>
</evidence>
<reference evidence="10" key="1">
    <citation type="submission" date="2017-02" db="UniProtKB">
        <authorList>
            <consortium name="WormBaseParasite"/>
        </authorList>
    </citation>
    <scope>IDENTIFICATION</scope>
</reference>
<proteinExistence type="inferred from homology"/>
<dbReference type="Pfam" id="PF00447">
    <property type="entry name" value="HSF_DNA-bind"/>
    <property type="match status" value="1"/>
</dbReference>
<evidence type="ECO:0000256" key="4">
    <source>
        <dbReference type="ARBA" id="ARBA00023125"/>
    </source>
</evidence>
<dbReference type="FunFam" id="1.10.10.10:FF:000027">
    <property type="entry name" value="Heat shock transcription factor 1"/>
    <property type="match status" value="1"/>
</dbReference>
<evidence type="ECO:0000256" key="3">
    <source>
        <dbReference type="ARBA" id="ARBA00023015"/>
    </source>
</evidence>
<keyword evidence="3" id="KW-0805">Transcription regulation</keyword>
<organism evidence="9 10">
    <name type="scientific">Strongyloides papillosus</name>
    <name type="common">Intestinal threadworm</name>
    <dbReference type="NCBI Taxonomy" id="174720"/>
    <lineage>
        <taxon>Eukaryota</taxon>
        <taxon>Metazoa</taxon>
        <taxon>Ecdysozoa</taxon>
        <taxon>Nematoda</taxon>
        <taxon>Chromadorea</taxon>
        <taxon>Rhabditida</taxon>
        <taxon>Tylenchina</taxon>
        <taxon>Panagrolaimomorpha</taxon>
        <taxon>Strongyloidoidea</taxon>
        <taxon>Strongyloididae</taxon>
        <taxon>Strongyloides</taxon>
    </lineage>
</organism>
<dbReference type="STRING" id="174720.A0A0N5CER4"/>
<evidence type="ECO:0000256" key="6">
    <source>
        <dbReference type="ARBA" id="ARBA00023242"/>
    </source>
</evidence>
<evidence type="ECO:0000256" key="2">
    <source>
        <dbReference type="ARBA" id="ARBA00006403"/>
    </source>
</evidence>
<dbReference type="InterPro" id="IPR000232">
    <property type="entry name" value="HSF_DNA-bd"/>
</dbReference>
<keyword evidence="9" id="KW-1185">Reference proteome</keyword>
<dbReference type="AlphaFoldDB" id="A0A0N5CER4"/>
<dbReference type="GO" id="GO:0005634">
    <property type="term" value="C:nucleus"/>
    <property type="evidence" value="ECO:0007669"/>
    <property type="project" value="UniProtKB-SubCell"/>
</dbReference>
<keyword evidence="6" id="KW-0539">Nucleus</keyword>
<dbReference type="GO" id="GO:0003700">
    <property type="term" value="F:DNA-binding transcription factor activity"/>
    <property type="evidence" value="ECO:0007669"/>
    <property type="project" value="InterPro"/>
</dbReference>
<dbReference type="WBParaSite" id="SPAL_0001635100.1">
    <property type="protein sequence ID" value="SPAL_0001635100.1"/>
    <property type="gene ID" value="SPAL_0001635100"/>
</dbReference>
<evidence type="ECO:0000256" key="1">
    <source>
        <dbReference type="ARBA" id="ARBA00004123"/>
    </source>
</evidence>
<comment type="subcellular location">
    <subcellularLocation>
        <location evidence="1">Nucleus</location>
    </subcellularLocation>
</comment>
<keyword evidence="4" id="KW-0238">DNA-binding</keyword>
<dbReference type="InterPro" id="IPR036390">
    <property type="entry name" value="WH_DNA-bd_sf"/>
</dbReference>